<dbReference type="EMBL" id="JADYXP020000002">
    <property type="protein sequence ID" value="KAL0131447.1"/>
    <property type="molecule type" value="Genomic_DNA"/>
</dbReference>
<proteinExistence type="predicted"/>
<name>A0AAW2GW00_9HYME</name>
<dbReference type="Proteomes" id="UP001430953">
    <property type="component" value="Unassembled WGS sequence"/>
</dbReference>
<protein>
    <submittedName>
        <fullName evidence="1">Uncharacterized protein</fullName>
    </submittedName>
</protein>
<dbReference type="AlphaFoldDB" id="A0AAW2GW00"/>
<gene>
    <name evidence="1" type="ORF">PUN28_002763</name>
</gene>
<sequence>MVKCNALLKYIYPMLLDPLFLRITGDANFCRAARSRMLLPLGLLPNTDYGYCNGITGFHSLLSRFSRLSIFFFFFLQPTRCRELKQRTTAFGTFTLFLCYKTVYKRRLCYLNYVQLFYKSGLFISIEKKNERKIYIPSSSSISSYLPTRQSWTVGGKGGRILAD</sequence>
<evidence type="ECO:0000313" key="1">
    <source>
        <dbReference type="EMBL" id="KAL0131447.1"/>
    </source>
</evidence>
<reference evidence="1 2" key="1">
    <citation type="submission" date="2023-03" db="EMBL/GenBank/DDBJ databases">
        <title>High recombination rates correlate with genetic variation in Cardiocondyla obscurior ants.</title>
        <authorList>
            <person name="Errbii M."/>
        </authorList>
    </citation>
    <scope>NUCLEOTIDE SEQUENCE [LARGE SCALE GENOMIC DNA]</scope>
    <source>
        <strain evidence="1">Alpha-2009</strain>
        <tissue evidence="1">Whole body</tissue>
    </source>
</reference>
<keyword evidence="2" id="KW-1185">Reference proteome</keyword>
<evidence type="ECO:0000313" key="2">
    <source>
        <dbReference type="Proteomes" id="UP001430953"/>
    </source>
</evidence>
<organism evidence="1 2">
    <name type="scientific">Cardiocondyla obscurior</name>
    <dbReference type="NCBI Taxonomy" id="286306"/>
    <lineage>
        <taxon>Eukaryota</taxon>
        <taxon>Metazoa</taxon>
        <taxon>Ecdysozoa</taxon>
        <taxon>Arthropoda</taxon>
        <taxon>Hexapoda</taxon>
        <taxon>Insecta</taxon>
        <taxon>Pterygota</taxon>
        <taxon>Neoptera</taxon>
        <taxon>Endopterygota</taxon>
        <taxon>Hymenoptera</taxon>
        <taxon>Apocrita</taxon>
        <taxon>Aculeata</taxon>
        <taxon>Formicoidea</taxon>
        <taxon>Formicidae</taxon>
        <taxon>Myrmicinae</taxon>
        <taxon>Cardiocondyla</taxon>
    </lineage>
</organism>
<comment type="caution">
    <text evidence="1">The sequence shown here is derived from an EMBL/GenBank/DDBJ whole genome shotgun (WGS) entry which is preliminary data.</text>
</comment>
<accession>A0AAW2GW00</accession>